<dbReference type="GO" id="GO:0005737">
    <property type="term" value="C:cytoplasm"/>
    <property type="evidence" value="ECO:0007669"/>
    <property type="project" value="TreeGrafter"/>
</dbReference>
<dbReference type="EMBL" id="CP021330">
    <property type="protein sequence ID" value="AVX03712.1"/>
    <property type="molecule type" value="Genomic_DNA"/>
</dbReference>
<dbReference type="GO" id="GO:0046113">
    <property type="term" value="P:nucleobase catabolic process"/>
    <property type="evidence" value="ECO:0007669"/>
    <property type="project" value="UniProtKB-UniRule"/>
</dbReference>
<feature type="binding site" evidence="6">
    <location>
        <position position="138"/>
    </location>
    <ligand>
        <name>Mn(2+)</name>
        <dbReference type="ChEBI" id="CHEBI:29035"/>
    </ligand>
</feature>
<comment type="function">
    <text evidence="6">Catalyzes the reversible cleavage of pseudouridine 5'-phosphate (PsiMP) to ribose 5-phosphate and uracil. Functions biologically in the cleavage direction, as part of a pseudouridine degradation pathway.</text>
</comment>
<feature type="binding site" evidence="6">
    <location>
        <begin position="140"/>
        <end position="142"/>
    </location>
    <ligand>
        <name>substrate</name>
    </ligand>
</feature>
<evidence type="ECO:0000256" key="1">
    <source>
        <dbReference type="ARBA" id="ARBA00022723"/>
    </source>
</evidence>
<dbReference type="Pfam" id="PF04227">
    <property type="entry name" value="Indigoidine_A"/>
    <property type="match status" value="1"/>
</dbReference>
<dbReference type="Proteomes" id="UP000258927">
    <property type="component" value="Chromosome"/>
</dbReference>
<dbReference type="InterPro" id="IPR007342">
    <property type="entry name" value="PsuG"/>
</dbReference>
<proteinExistence type="inferred from homology"/>
<evidence type="ECO:0000256" key="5">
    <source>
        <dbReference type="ARBA" id="ARBA00023295"/>
    </source>
</evidence>
<comment type="similarity">
    <text evidence="6">Belongs to the pseudouridine-5'-phosphate glycosidase family.</text>
</comment>
<evidence type="ECO:0000256" key="4">
    <source>
        <dbReference type="ARBA" id="ARBA00023239"/>
    </source>
</evidence>
<feature type="active site" description="Nucleophile" evidence="6">
    <location>
        <position position="159"/>
    </location>
</feature>
<dbReference type="Gene3D" id="3.40.1790.10">
    <property type="entry name" value="Indigoidine synthase domain"/>
    <property type="match status" value="1"/>
</dbReference>
<feature type="binding site" evidence="6">
    <location>
        <position position="108"/>
    </location>
    <ligand>
        <name>substrate</name>
    </ligand>
</feature>
<dbReference type="GO" id="GO:0016798">
    <property type="term" value="F:hydrolase activity, acting on glycosyl bonds"/>
    <property type="evidence" value="ECO:0007669"/>
    <property type="project" value="UniProtKB-KW"/>
</dbReference>
<organism evidence="7 8">
    <name type="scientific">Maritalea myrionectae</name>
    <dbReference type="NCBI Taxonomy" id="454601"/>
    <lineage>
        <taxon>Bacteria</taxon>
        <taxon>Pseudomonadati</taxon>
        <taxon>Pseudomonadota</taxon>
        <taxon>Alphaproteobacteria</taxon>
        <taxon>Hyphomicrobiales</taxon>
        <taxon>Devosiaceae</taxon>
        <taxon>Maritalea</taxon>
    </lineage>
</organism>
<comment type="cofactor">
    <cofactor evidence="6">
        <name>Mn(2+)</name>
        <dbReference type="ChEBI" id="CHEBI:29035"/>
    </cofactor>
    <text evidence="6">Binds 1 Mn(2+) ion per subunit.</text>
</comment>
<dbReference type="AlphaFoldDB" id="A0A2R4MCH3"/>
<dbReference type="KEGG" id="mmyr:MXMO3_01181"/>
<keyword evidence="2 6" id="KW-0378">Hydrolase</keyword>
<evidence type="ECO:0000256" key="6">
    <source>
        <dbReference type="HAMAP-Rule" id="MF_01876"/>
    </source>
</evidence>
<dbReference type="GO" id="GO:0046872">
    <property type="term" value="F:metal ion binding"/>
    <property type="evidence" value="ECO:0007669"/>
    <property type="project" value="UniProtKB-KW"/>
</dbReference>
<protein>
    <recommendedName>
        <fullName evidence="6">Pseudouridine-5'-phosphate glycosidase</fullName>
        <shortName evidence="6">PsiMP glycosidase</shortName>
        <ecNumber evidence="6">4.2.1.70</ecNumber>
    </recommendedName>
</protein>
<comment type="catalytic activity">
    <reaction evidence="6">
        <text>D-ribose 5-phosphate + uracil = psi-UMP + H2O</text>
        <dbReference type="Rhea" id="RHEA:18337"/>
        <dbReference type="ChEBI" id="CHEBI:15377"/>
        <dbReference type="ChEBI" id="CHEBI:17568"/>
        <dbReference type="ChEBI" id="CHEBI:58380"/>
        <dbReference type="ChEBI" id="CHEBI:78346"/>
        <dbReference type="EC" id="4.2.1.70"/>
    </reaction>
</comment>
<dbReference type="HAMAP" id="MF_01876">
    <property type="entry name" value="PsiMP_glycosidase"/>
    <property type="match status" value="1"/>
</dbReference>
<dbReference type="EC" id="4.2.1.70" evidence="6"/>
<comment type="subunit">
    <text evidence="6">Homotrimer.</text>
</comment>
<evidence type="ECO:0000313" key="8">
    <source>
        <dbReference type="Proteomes" id="UP000258927"/>
    </source>
</evidence>
<name>A0A2R4MCH3_9HYPH</name>
<dbReference type="STRING" id="1122213.GCA_000423365_01615"/>
<gene>
    <name evidence="6" type="primary">psuG</name>
    <name evidence="7" type="ORF">MXMO3_01181</name>
</gene>
<keyword evidence="5 6" id="KW-0326">Glycosidase</keyword>
<dbReference type="InterPro" id="IPR022830">
    <property type="entry name" value="Indigdn_synthA-like"/>
</dbReference>
<keyword evidence="8" id="KW-1185">Reference proteome</keyword>
<keyword evidence="1 6" id="KW-0479">Metal-binding</keyword>
<keyword evidence="4 6" id="KW-0456">Lyase</keyword>
<dbReference type="GO" id="GO:0004730">
    <property type="term" value="F:pseudouridylate synthase activity"/>
    <property type="evidence" value="ECO:0007669"/>
    <property type="project" value="UniProtKB-UniRule"/>
</dbReference>
<evidence type="ECO:0000313" key="7">
    <source>
        <dbReference type="EMBL" id="AVX03712.1"/>
    </source>
</evidence>
<keyword evidence="3 6" id="KW-0464">Manganese</keyword>
<sequence>MNFDLQFGAHVAEALKNNTPIVALETTVVTHGMAYPSNLETALTMENAVKEAGACPATLGIVDGQVTVGLTEEQLKDFATSERGSIAKCSRRDFAPLLGKNQSGSLTVAGTMIVAAAAKIDIFATGGIGGVHRGHPFDVSADLTELGKTPVAVVCAGAKSILDLPLTLEVLETQGVPIVGYQTKNLPAFYTRDSGLALPHSVDNIAEAAATYTAWRDLGADSGLLFTNPVPEADALSNDEMETIIDKAIAEADANNIKGAAVTPFVLGKVVELSEGRSLKANIALLINNAKLAGEIAVAAKR</sequence>
<feature type="active site" description="Proton donor" evidence="6">
    <location>
        <position position="25"/>
    </location>
</feature>
<accession>A0A2R4MCH3</accession>
<evidence type="ECO:0000256" key="3">
    <source>
        <dbReference type="ARBA" id="ARBA00023211"/>
    </source>
</evidence>
<feature type="binding site" evidence="6">
    <location>
        <position position="88"/>
    </location>
    <ligand>
        <name>substrate</name>
    </ligand>
</feature>
<dbReference type="RefSeq" id="WP_117395261.1">
    <property type="nucleotide sequence ID" value="NZ_CP021330.1"/>
</dbReference>
<evidence type="ECO:0000256" key="2">
    <source>
        <dbReference type="ARBA" id="ARBA00022801"/>
    </source>
</evidence>
<reference evidence="7 8" key="1">
    <citation type="submission" date="2017-05" db="EMBL/GenBank/DDBJ databases">
        <title>Genome Analysis of Maritalea myrionectae HL2708#5.</title>
        <authorList>
            <consortium name="Cotde Inc.-PKNU"/>
            <person name="Jang D."/>
            <person name="Oh H.-M."/>
        </authorList>
    </citation>
    <scope>NUCLEOTIDE SEQUENCE [LARGE SCALE GENOMIC DNA]</scope>
    <source>
        <strain evidence="7 8">HL2708#5</strain>
    </source>
</reference>
<dbReference type="SUPFAM" id="SSF110581">
    <property type="entry name" value="Indigoidine synthase A-like"/>
    <property type="match status" value="1"/>
</dbReference>
<dbReference type="PANTHER" id="PTHR42909">
    <property type="entry name" value="ZGC:136858"/>
    <property type="match status" value="1"/>
</dbReference>
<dbReference type="PANTHER" id="PTHR42909:SF1">
    <property type="entry name" value="CARBOHYDRATE KINASE PFKB DOMAIN-CONTAINING PROTEIN"/>
    <property type="match status" value="1"/>
</dbReference>